<evidence type="ECO:0000313" key="2">
    <source>
        <dbReference type="Proteomes" id="UP001176961"/>
    </source>
</evidence>
<comment type="caution">
    <text evidence="1">The sequence shown here is derived from an EMBL/GenBank/DDBJ whole genome shotgun (WGS) entry which is preliminary data.</text>
</comment>
<keyword evidence="2" id="KW-1185">Reference proteome</keyword>
<dbReference type="EMBL" id="CATQJL010000305">
    <property type="protein sequence ID" value="CAJ0604559.1"/>
    <property type="molecule type" value="Genomic_DNA"/>
</dbReference>
<dbReference type="AlphaFoldDB" id="A0AA36H6I3"/>
<organism evidence="1 2">
    <name type="scientific">Cylicocyclus nassatus</name>
    <name type="common">Nematode worm</name>
    <dbReference type="NCBI Taxonomy" id="53992"/>
    <lineage>
        <taxon>Eukaryota</taxon>
        <taxon>Metazoa</taxon>
        <taxon>Ecdysozoa</taxon>
        <taxon>Nematoda</taxon>
        <taxon>Chromadorea</taxon>
        <taxon>Rhabditida</taxon>
        <taxon>Rhabditina</taxon>
        <taxon>Rhabditomorpha</taxon>
        <taxon>Strongyloidea</taxon>
        <taxon>Strongylidae</taxon>
        <taxon>Cylicocyclus</taxon>
    </lineage>
</organism>
<name>A0AA36H6I3_CYLNA</name>
<gene>
    <name evidence="1" type="ORF">CYNAS_LOCUS16542</name>
</gene>
<proteinExistence type="predicted"/>
<protein>
    <submittedName>
        <fullName evidence="1">Uncharacterized protein</fullName>
    </submittedName>
</protein>
<accession>A0AA36H6I3</accession>
<sequence>MLLTSSLAKSGLACNHRLKMFCLGLETVTPLSSQQPMMLPLTRHERSVRSRVNGTKRLDHHSQRTDQKLTCPVNLLTYNRTEYPHVMPDASKFGFSILHFEGINIVARNAEKEFVSIPVGVMLLEILTYAHVVSYAYVVGCIFVSNGSLFSFPVVDSLIKIVLERFTAAIRMVPERCKGGIHRLW</sequence>
<reference evidence="1" key="1">
    <citation type="submission" date="2023-07" db="EMBL/GenBank/DDBJ databases">
        <authorList>
            <consortium name="CYATHOMIX"/>
        </authorList>
    </citation>
    <scope>NUCLEOTIDE SEQUENCE</scope>
    <source>
        <strain evidence="1">N/A</strain>
    </source>
</reference>
<evidence type="ECO:0000313" key="1">
    <source>
        <dbReference type="EMBL" id="CAJ0604559.1"/>
    </source>
</evidence>
<dbReference type="Proteomes" id="UP001176961">
    <property type="component" value="Unassembled WGS sequence"/>
</dbReference>